<protein>
    <submittedName>
        <fullName evidence="2">Uncharacterized protein</fullName>
    </submittedName>
</protein>
<sequence length="69" mass="8105">MMISSLNPGARDLVFFPPGFGLLGFRIFWSCYLLEQAMMPVRWYDANSSTRKSEEEMFYENKNTLLDNQ</sequence>
<keyword evidence="1" id="KW-1133">Transmembrane helix</keyword>
<accession>A0AAD6LGU2</accession>
<evidence type="ECO:0000313" key="2">
    <source>
        <dbReference type="EMBL" id="KAJ6960394.1"/>
    </source>
</evidence>
<comment type="caution">
    <text evidence="2">The sequence shown here is derived from an EMBL/GenBank/DDBJ whole genome shotgun (WGS) entry which is preliminary data.</text>
</comment>
<dbReference type="Proteomes" id="UP001164929">
    <property type="component" value="Chromosome 17"/>
</dbReference>
<dbReference type="EMBL" id="JAQIZT010000017">
    <property type="protein sequence ID" value="KAJ6960394.1"/>
    <property type="molecule type" value="Genomic_DNA"/>
</dbReference>
<feature type="transmembrane region" description="Helical" evidence="1">
    <location>
        <begin position="15"/>
        <end position="34"/>
    </location>
</feature>
<dbReference type="AlphaFoldDB" id="A0AAD6LGU2"/>
<keyword evidence="3" id="KW-1185">Reference proteome</keyword>
<name>A0AAD6LGU2_9ROSI</name>
<keyword evidence="1" id="KW-0472">Membrane</keyword>
<evidence type="ECO:0000256" key="1">
    <source>
        <dbReference type="SAM" id="Phobius"/>
    </source>
</evidence>
<gene>
    <name evidence="2" type="ORF">NC653_038429</name>
</gene>
<keyword evidence="1" id="KW-0812">Transmembrane</keyword>
<reference evidence="2" key="1">
    <citation type="journal article" date="2023" name="Mol. Ecol. Resour.">
        <title>Chromosome-level genome assembly of a triploid poplar Populus alba 'Berolinensis'.</title>
        <authorList>
            <person name="Chen S."/>
            <person name="Yu Y."/>
            <person name="Wang X."/>
            <person name="Wang S."/>
            <person name="Zhang T."/>
            <person name="Zhou Y."/>
            <person name="He R."/>
            <person name="Meng N."/>
            <person name="Wang Y."/>
            <person name="Liu W."/>
            <person name="Liu Z."/>
            <person name="Liu J."/>
            <person name="Guo Q."/>
            <person name="Huang H."/>
            <person name="Sederoff R.R."/>
            <person name="Wang G."/>
            <person name="Qu G."/>
            <person name="Chen S."/>
        </authorList>
    </citation>
    <scope>NUCLEOTIDE SEQUENCE</scope>
    <source>
        <strain evidence="2">SC-2020</strain>
    </source>
</reference>
<evidence type="ECO:0000313" key="3">
    <source>
        <dbReference type="Proteomes" id="UP001164929"/>
    </source>
</evidence>
<organism evidence="2 3">
    <name type="scientific">Populus alba x Populus x berolinensis</name>
    <dbReference type="NCBI Taxonomy" id="444605"/>
    <lineage>
        <taxon>Eukaryota</taxon>
        <taxon>Viridiplantae</taxon>
        <taxon>Streptophyta</taxon>
        <taxon>Embryophyta</taxon>
        <taxon>Tracheophyta</taxon>
        <taxon>Spermatophyta</taxon>
        <taxon>Magnoliopsida</taxon>
        <taxon>eudicotyledons</taxon>
        <taxon>Gunneridae</taxon>
        <taxon>Pentapetalae</taxon>
        <taxon>rosids</taxon>
        <taxon>fabids</taxon>
        <taxon>Malpighiales</taxon>
        <taxon>Salicaceae</taxon>
        <taxon>Saliceae</taxon>
        <taxon>Populus</taxon>
    </lineage>
</organism>
<proteinExistence type="predicted"/>